<protein>
    <submittedName>
        <fullName evidence="11">DEAD/DEAH box helicase</fullName>
    </submittedName>
</protein>
<keyword evidence="1" id="KW-0547">Nucleotide-binding</keyword>
<dbReference type="PANTHER" id="PTHR47959">
    <property type="entry name" value="ATP-DEPENDENT RNA HELICASE RHLE-RELATED"/>
    <property type="match status" value="1"/>
</dbReference>
<evidence type="ECO:0000256" key="5">
    <source>
        <dbReference type="ARBA" id="ARBA00038437"/>
    </source>
</evidence>
<accession>A0A7J5B4Q1</accession>
<feature type="compositionally biased region" description="Basic and acidic residues" evidence="7">
    <location>
        <begin position="129"/>
        <end position="157"/>
    </location>
</feature>
<dbReference type="EMBL" id="WBJX01000001">
    <property type="protein sequence ID" value="KAB1639024.1"/>
    <property type="molecule type" value="Genomic_DNA"/>
</dbReference>
<dbReference type="SMART" id="SM00487">
    <property type="entry name" value="DEXDc"/>
    <property type="match status" value="1"/>
</dbReference>
<evidence type="ECO:0000313" key="11">
    <source>
        <dbReference type="EMBL" id="KAB1639024.1"/>
    </source>
</evidence>
<dbReference type="PROSITE" id="PS51195">
    <property type="entry name" value="Q_MOTIF"/>
    <property type="match status" value="1"/>
</dbReference>
<dbReference type="SUPFAM" id="SSF52540">
    <property type="entry name" value="P-loop containing nucleoside triphosphate hydrolases"/>
    <property type="match status" value="1"/>
</dbReference>
<dbReference type="SMART" id="SM00490">
    <property type="entry name" value="HELICc"/>
    <property type="match status" value="1"/>
</dbReference>
<dbReference type="InterPro" id="IPR001650">
    <property type="entry name" value="Helicase_C-like"/>
</dbReference>
<dbReference type="RefSeq" id="WP_151422055.1">
    <property type="nucleotide sequence ID" value="NZ_WBJX01000001.1"/>
</dbReference>
<dbReference type="InterPro" id="IPR050079">
    <property type="entry name" value="DEAD_box_RNA_helicase"/>
</dbReference>
<dbReference type="Pfam" id="PF00270">
    <property type="entry name" value="DEAD"/>
    <property type="match status" value="1"/>
</dbReference>
<organism evidence="11 12">
    <name type="scientific">Pseudoclavibacter terrae</name>
    <dbReference type="NCBI Taxonomy" id="1530195"/>
    <lineage>
        <taxon>Bacteria</taxon>
        <taxon>Bacillati</taxon>
        <taxon>Actinomycetota</taxon>
        <taxon>Actinomycetes</taxon>
        <taxon>Micrococcales</taxon>
        <taxon>Microbacteriaceae</taxon>
        <taxon>Pseudoclavibacter</taxon>
    </lineage>
</organism>
<dbReference type="GO" id="GO:0016787">
    <property type="term" value="F:hydrolase activity"/>
    <property type="evidence" value="ECO:0007669"/>
    <property type="project" value="UniProtKB-KW"/>
</dbReference>
<evidence type="ECO:0000256" key="7">
    <source>
        <dbReference type="SAM" id="MobiDB-lite"/>
    </source>
</evidence>
<dbReference type="InterPro" id="IPR014001">
    <property type="entry name" value="Helicase_ATP-bd"/>
</dbReference>
<comment type="caution">
    <text evidence="11">The sequence shown here is derived from an EMBL/GenBank/DDBJ whole genome shotgun (WGS) entry which is preliminary data.</text>
</comment>
<sequence>MPKRKAKGGFKPASNYIPKDSAGRGERPARAGGGAGPGGNPRWASENRRDGAAGDDRRGGSAGRDDRRGSSAGRDDRRGSGAASSGERGAFRGDDRRSGGTRAGGDDRRGGYAGRGDDRRGGSGSNTRPGDDRRSAGRGSDDRRGGYSDRSDDRRGGYDASGRTDSFDRDRDRSGSRGSDQSRPRGDDRYSTRRGAPARGAASARGGARGRDGQFSDRNERIDRHHHDALRQSHGRQPAAGSRGDRSAKHFDPTARGANQPQRGAIQDYRSHSQSAAGRAPSHDEDRVLERLAPTAVGAKNADGLSFGDLGLGANIVDALAELGAPSPFPIQASTIPDAIQGRDVLGRGRTGSGKTIAFGAALVQRLSVARGRDADASKRKIGRAPRALIVAPTRELALQIDRTIQPIARSVGLFTTQVYGGVPQQRQVTALGRGVDIVIGTPGRIEDLERQGFLRLDQVEITVLDEADQMCDLGFLEPVQRILRMTMPGGQRLLFSATLDAAVQRLVTEFLKKPSVHEVAGEEEQHTDIDHSVLVVERDDKRAVIEQLAGSGGRVLIFTKTRVAAEGLATELSMAGVPAAALHGDLTQGRRTHNLRLLTSGKVNVLVATDVAARGIHVDDIRLVIQSDMPEEYKSYLHRSGRTGRAGQRGTVVTVIPKQRRRRMSELLERAEIDAPMIPARPGGAELDAFMAYAD</sequence>
<dbReference type="CDD" id="cd00268">
    <property type="entry name" value="DEADc"/>
    <property type="match status" value="1"/>
</dbReference>
<dbReference type="InterPro" id="IPR027417">
    <property type="entry name" value="P-loop_NTPase"/>
</dbReference>
<feature type="region of interest" description="Disordered" evidence="7">
    <location>
        <begin position="1"/>
        <end position="286"/>
    </location>
</feature>
<evidence type="ECO:0000256" key="6">
    <source>
        <dbReference type="PROSITE-ProRule" id="PRU00552"/>
    </source>
</evidence>
<dbReference type="InterPro" id="IPR014014">
    <property type="entry name" value="RNA_helicase_DEAD_Q_motif"/>
</dbReference>
<evidence type="ECO:0000259" key="9">
    <source>
        <dbReference type="PROSITE" id="PS51194"/>
    </source>
</evidence>
<feature type="compositionally biased region" description="Low complexity" evidence="7">
    <location>
        <begin position="193"/>
        <end position="206"/>
    </location>
</feature>
<feature type="compositionally biased region" description="Basic and acidic residues" evidence="7">
    <location>
        <begin position="209"/>
        <end position="231"/>
    </location>
</feature>
<evidence type="ECO:0000259" key="10">
    <source>
        <dbReference type="PROSITE" id="PS51195"/>
    </source>
</evidence>
<feature type="domain" description="Helicase C-terminal" evidence="9">
    <location>
        <begin position="529"/>
        <end position="687"/>
    </location>
</feature>
<evidence type="ECO:0000256" key="2">
    <source>
        <dbReference type="ARBA" id="ARBA00022801"/>
    </source>
</evidence>
<feature type="compositionally biased region" description="Basic and acidic residues" evidence="7">
    <location>
        <begin position="243"/>
        <end position="253"/>
    </location>
</feature>
<dbReference type="GO" id="GO:0003724">
    <property type="term" value="F:RNA helicase activity"/>
    <property type="evidence" value="ECO:0007669"/>
    <property type="project" value="InterPro"/>
</dbReference>
<dbReference type="AlphaFoldDB" id="A0A7J5B4Q1"/>
<proteinExistence type="inferred from homology"/>
<dbReference type="InterPro" id="IPR044742">
    <property type="entry name" value="DEAD/DEAH_RhlB"/>
</dbReference>
<keyword evidence="12" id="KW-1185">Reference proteome</keyword>
<evidence type="ECO:0000256" key="1">
    <source>
        <dbReference type="ARBA" id="ARBA00022741"/>
    </source>
</evidence>
<feature type="short sequence motif" description="Q motif" evidence="6">
    <location>
        <begin position="305"/>
        <end position="333"/>
    </location>
</feature>
<name>A0A7J5B4Q1_9MICO</name>
<dbReference type="GO" id="GO:0003676">
    <property type="term" value="F:nucleic acid binding"/>
    <property type="evidence" value="ECO:0007669"/>
    <property type="project" value="InterPro"/>
</dbReference>
<dbReference type="GO" id="GO:0005524">
    <property type="term" value="F:ATP binding"/>
    <property type="evidence" value="ECO:0007669"/>
    <property type="project" value="UniProtKB-KW"/>
</dbReference>
<feature type="compositionally biased region" description="Basic and acidic residues" evidence="7">
    <location>
        <begin position="165"/>
        <end position="191"/>
    </location>
</feature>
<dbReference type="PROSITE" id="PS51192">
    <property type="entry name" value="HELICASE_ATP_BIND_1"/>
    <property type="match status" value="1"/>
</dbReference>
<feature type="compositionally biased region" description="Basic and acidic residues" evidence="7">
    <location>
        <begin position="89"/>
        <end position="121"/>
    </location>
</feature>
<dbReference type="InterPro" id="IPR011545">
    <property type="entry name" value="DEAD/DEAH_box_helicase_dom"/>
</dbReference>
<keyword evidence="3 11" id="KW-0347">Helicase</keyword>
<keyword evidence="2" id="KW-0378">Hydrolase</keyword>
<feature type="domain" description="Helicase ATP-binding" evidence="8">
    <location>
        <begin position="336"/>
        <end position="518"/>
    </location>
</feature>
<dbReference type="GO" id="GO:0005829">
    <property type="term" value="C:cytosol"/>
    <property type="evidence" value="ECO:0007669"/>
    <property type="project" value="TreeGrafter"/>
</dbReference>
<dbReference type="Proteomes" id="UP000490386">
    <property type="component" value="Unassembled WGS sequence"/>
</dbReference>
<evidence type="ECO:0000256" key="4">
    <source>
        <dbReference type="ARBA" id="ARBA00022840"/>
    </source>
</evidence>
<dbReference type="OrthoDB" id="9805696at2"/>
<keyword evidence="4" id="KW-0067">ATP-binding</keyword>
<dbReference type="Gene3D" id="3.40.50.300">
    <property type="entry name" value="P-loop containing nucleotide triphosphate hydrolases"/>
    <property type="match status" value="2"/>
</dbReference>
<evidence type="ECO:0000256" key="3">
    <source>
        <dbReference type="ARBA" id="ARBA00022806"/>
    </source>
</evidence>
<dbReference type="PROSITE" id="PS51194">
    <property type="entry name" value="HELICASE_CTER"/>
    <property type="match status" value="1"/>
</dbReference>
<evidence type="ECO:0000259" key="8">
    <source>
        <dbReference type="PROSITE" id="PS51192"/>
    </source>
</evidence>
<reference evidence="11 12" key="1">
    <citation type="submission" date="2019-09" db="EMBL/GenBank/DDBJ databases">
        <title>Phylogeny of genus Pseudoclavibacter and closely related genus.</title>
        <authorList>
            <person name="Li Y."/>
        </authorList>
    </citation>
    <scope>NUCLEOTIDE SEQUENCE [LARGE SCALE GENOMIC DNA]</scope>
    <source>
        <strain evidence="11 12">THG-MD12</strain>
    </source>
</reference>
<comment type="similarity">
    <text evidence="5">Belongs to the DEAD box helicase family.</text>
</comment>
<dbReference type="CDD" id="cd18787">
    <property type="entry name" value="SF2_C_DEAD"/>
    <property type="match status" value="1"/>
</dbReference>
<evidence type="ECO:0000313" key="12">
    <source>
        <dbReference type="Proteomes" id="UP000490386"/>
    </source>
</evidence>
<feature type="compositionally biased region" description="Basic and acidic residues" evidence="7">
    <location>
        <begin position="45"/>
        <end position="79"/>
    </location>
</feature>
<gene>
    <name evidence="11" type="ORF">F8O03_01335</name>
</gene>
<dbReference type="PANTHER" id="PTHR47959:SF13">
    <property type="entry name" value="ATP-DEPENDENT RNA HELICASE RHLE"/>
    <property type="match status" value="1"/>
</dbReference>
<feature type="domain" description="DEAD-box RNA helicase Q" evidence="10">
    <location>
        <begin position="305"/>
        <end position="333"/>
    </location>
</feature>
<dbReference type="Pfam" id="PF00271">
    <property type="entry name" value="Helicase_C"/>
    <property type="match status" value="1"/>
</dbReference>